<dbReference type="Gene3D" id="1.10.287.950">
    <property type="entry name" value="Methyl-accepting chemotaxis protein"/>
    <property type="match status" value="1"/>
</dbReference>
<evidence type="ECO:0000313" key="9">
    <source>
        <dbReference type="EMBL" id="MFD2414000.1"/>
    </source>
</evidence>
<evidence type="ECO:0000256" key="3">
    <source>
        <dbReference type="ARBA" id="ARBA00022553"/>
    </source>
</evidence>
<keyword evidence="10" id="KW-1185">Reference proteome</keyword>
<comment type="catalytic activity">
    <reaction evidence="1">
        <text>ATP + protein L-histidine = ADP + protein N-phospho-L-histidine.</text>
        <dbReference type="EC" id="2.7.13.3"/>
    </reaction>
</comment>
<dbReference type="Pfam" id="PF08447">
    <property type="entry name" value="PAS_3"/>
    <property type="match status" value="2"/>
</dbReference>
<proteinExistence type="predicted"/>
<dbReference type="InterPro" id="IPR000700">
    <property type="entry name" value="PAS-assoc_C"/>
</dbReference>
<dbReference type="NCBIfam" id="TIGR00229">
    <property type="entry name" value="sensory_box"/>
    <property type="match status" value="2"/>
</dbReference>
<dbReference type="EC" id="2.7.13.3" evidence="2"/>
<gene>
    <name evidence="9" type="ORF">ACFSX3_29440</name>
</gene>
<dbReference type="InterPro" id="IPR000014">
    <property type="entry name" value="PAS"/>
</dbReference>
<evidence type="ECO:0000256" key="5">
    <source>
        <dbReference type="ARBA" id="ARBA00022777"/>
    </source>
</evidence>
<protein>
    <recommendedName>
        <fullName evidence="2">histidine kinase</fullName>
        <ecNumber evidence="2">2.7.13.3</ecNumber>
    </recommendedName>
</protein>
<dbReference type="CDD" id="cd00130">
    <property type="entry name" value="PAS"/>
    <property type="match status" value="2"/>
</dbReference>
<dbReference type="RefSeq" id="WP_209990693.1">
    <property type="nucleotide sequence ID" value="NZ_JBHSVQ010000001.1"/>
</dbReference>
<organism evidence="9 10">
    <name type="scientific">Paenibacillus rhizoplanae</name>
    <dbReference type="NCBI Taxonomy" id="1917181"/>
    <lineage>
        <taxon>Bacteria</taxon>
        <taxon>Bacillati</taxon>
        <taxon>Bacillota</taxon>
        <taxon>Bacilli</taxon>
        <taxon>Bacillales</taxon>
        <taxon>Paenibacillaceae</taxon>
        <taxon>Paenibacillus</taxon>
    </lineage>
</organism>
<keyword evidence="5" id="KW-0418">Kinase</keyword>
<dbReference type="InterPro" id="IPR004090">
    <property type="entry name" value="Chemotax_Me-accpt_rcpt"/>
</dbReference>
<feature type="domain" description="Methyl-accepting transducer" evidence="7">
    <location>
        <begin position="367"/>
        <end position="510"/>
    </location>
</feature>
<dbReference type="SUPFAM" id="SSF58104">
    <property type="entry name" value="Methyl-accepting chemotaxis protein (MCP) signaling domain"/>
    <property type="match status" value="1"/>
</dbReference>
<dbReference type="PANTHER" id="PTHR43304">
    <property type="entry name" value="PHYTOCHROME-LIKE PROTEIN CPH1"/>
    <property type="match status" value="1"/>
</dbReference>
<dbReference type="Gene3D" id="3.30.450.20">
    <property type="entry name" value="PAS domain"/>
    <property type="match status" value="2"/>
</dbReference>
<comment type="caution">
    <text evidence="9">The sequence shown here is derived from an EMBL/GenBank/DDBJ whole genome shotgun (WGS) entry which is preliminary data.</text>
</comment>
<keyword evidence="6" id="KW-0807">Transducer</keyword>
<dbReference type="Proteomes" id="UP001597448">
    <property type="component" value="Unassembled WGS sequence"/>
</dbReference>
<evidence type="ECO:0000256" key="4">
    <source>
        <dbReference type="ARBA" id="ARBA00022679"/>
    </source>
</evidence>
<dbReference type="PROSITE" id="PS50113">
    <property type="entry name" value="PAC"/>
    <property type="match status" value="2"/>
</dbReference>
<dbReference type="InterPro" id="IPR013655">
    <property type="entry name" value="PAS_fold_3"/>
</dbReference>
<dbReference type="PRINTS" id="PR00260">
    <property type="entry name" value="CHEMTRNSDUCR"/>
</dbReference>
<evidence type="ECO:0000256" key="2">
    <source>
        <dbReference type="ARBA" id="ARBA00012438"/>
    </source>
</evidence>
<dbReference type="EMBL" id="JBHUKY010000078">
    <property type="protein sequence ID" value="MFD2414000.1"/>
    <property type="molecule type" value="Genomic_DNA"/>
</dbReference>
<accession>A0ABW5FG58</accession>
<feature type="domain" description="PAC" evidence="8">
    <location>
        <begin position="157"/>
        <end position="209"/>
    </location>
</feature>
<evidence type="ECO:0000259" key="7">
    <source>
        <dbReference type="PROSITE" id="PS50111"/>
    </source>
</evidence>
<keyword evidence="4" id="KW-0808">Transferase</keyword>
<dbReference type="SMART" id="SM00086">
    <property type="entry name" value="PAC"/>
    <property type="match status" value="2"/>
</dbReference>
<dbReference type="Pfam" id="PF00015">
    <property type="entry name" value="MCPsignal"/>
    <property type="match status" value="1"/>
</dbReference>
<dbReference type="SMART" id="SM00283">
    <property type="entry name" value="MA"/>
    <property type="match status" value="1"/>
</dbReference>
<feature type="domain" description="PAC" evidence="8">
    <location>
        <begin position="296"/>
        <end position="348"/>
    </location>
</feature>
<evidence type="ECO:0000259" key="8">
    <source>
        <dbReference type="PROSITE" id="PS50113"/>
    </source>
</evidence>
<dbReference type="InterPro" id="IPR052162">
    <property type="entry name" value="Sensor_kinase/Photoreceptor"/>
</dbReference>
<dbReference type="SUPFAM" id="SSF55785">
    <property type="entry name" value="PYP-like sensor domain (PAS domain)"/>
    <property type="match status" value="2"/>
</dbReference>
<evidence type="ECO:0000256" key="1">
    <source>
        <dbReference type="ARBA" id="ARBA00000085"/>
    </source>
</evidence>
<evidence type="ECO:0000256" key="6">
    <source>
        <dbReference type="PROSITE-ProRule" id="PRU00284"/>
    </source>
</evidence>
<keyword evidence="3" id="KW-0597">Phosphoprotein</keyword>
<name>A0ABW5FG58_9BACL</name>
<sequence>MLILNRFKGITPAGAPPQTDHQLTDLLRNYVERAERKEEEQTDTYSAAVPDELQALLTRLTSVIHKREDYYKVRLNMITEAIEISLWEMDVYEGDPVNPLNEFRWTDELRRMIGYTDEHDFPNVLESWSNCLHPEDKEGVLQLFADHMLDRTGTIKYDIEYRLKTKAGEYKWFQATGTTVRAADGSPIMVAGALLDIHDKKIKQDQLGALVVRYDLVNRALVEAPWDMVVIAGDPVNPDNEFWWSEQFRRTIGFEGEHDFPNLLSSWSNQLHPDDLQPTLDAFANHLNDYTGQTDYKVNYRLRSKNGEYRWYYAGGETIRDEQGIPLRVAGTIRDITQEINKEDTIRRVNLQMEGLLTAINEIVHGIVSVTEQAQDIAEVQEQSYKAAVDVKEKTNETKEITKFISEVSNQTSLLGLNASIEAAHAGEYGRGFSIVASEVRKLADHSKMASNNIEKTTQEMNDRIDHIISTINGMSSLTEAQAALTQEVNASVEEVSRMSEELLNILRTL</sequence>
<dbReference type="PROSITE" id="PS50111">
    <property type="entry name" value="CHEMOTAXIS_TRANSDUC_2"/>
    <property type="match status" value="1"/>
</dbReference>
<dbReference type="InterPro" id="IPR035965">
    <property type="entry name" value="PAS-like_dom_sf"/>
</dbReference>
<dbReference type="InterPro" id="IPR001610">
    <property type="entry name" value="PAC"/>
</dbReference>
<evidence type="ECO:0000313" key="10">
    <source>
        <dbReference type="Proteomes" id="UP001597448"/>
    </source>
</evidence>
<dbReference type="PANTHER" id="PTHR43304:SF1">
    <property type="entry name" value="PAC DOMAIN-CONTAINING PROTEIN"/>
    <property type="match status" value="1"/>
</dbReference>
<reference evidence="10" key="1">
    <citation type="journal article" date="2019" name="Int. J. Syst. Evol. Microbiol.">
        <title>The Global Catalogue of Microorganisms (GCM) 10K type strain sequencing project: providing services to taxonomists for standard genome sequencing and annotation.</title>
        <authorList>
            <consortium name="The Broad Institute Genomics Platform"/>
            <consortium name="The Broad Institute Genome Sequencing Center for Infectious Disease"/>
            <person name="Wu L."/>
            <person name="Ma J."/>
        </authorList>
    </citation>
    <scope>NUCLEOTIDE SEQUENCE [LARGE SCALE GENOMIC DNA]</scope>
    <source>
        <strain evidence="10">CCM 8725</strain>
    </source>
</reference>
<dbReference type="InterPro" id="IPR004089">
    <property type="entry name" value="MCPsignal_dom"/>
</dbReference>